<dbReference type="Proteomes" id="UP000219799">
    <property type="component" value="Chromosome 7"/>
</dbReference>
<accession>A0A1C3KBY4</accession>
<dbReference type="EMBL" id="LT594495">
    <property type="protein sequence ID" value="SBT71091.1"/>
    <property type="molecule type" value="Genomic_DNA"/>
</dbReference>
<feature type="non-terminal residue" evidence="1">
    <location>
        <position position="1"/>
    </location>
</feature>
<evidence type="ECO:0008006" key="3">
    <source>
        <dbReference type="Google" id="ProtNLM"/>
    </source>
</evidence>
<proteinExistence type="predicted"/>
<evidence type="ECO:0000313" key="1">
    <source>
        <dbReference type="EMBL" id="SBT71091.1"/>
    </source>
</evidence>
<dbReference type="VEuPathDB" id="PlasmoDB:PmUG01_07042500"/>
<dbReference type="SUPFAM" id="SSF50985">
    <property type="entry name" value="RCC1/BLIP-II"/>
    <property type="match status" value="2"/>
</dbReference>
<protein>
    <recommendedName>
        <fullName evidence="3">Regulator of chromosome condensation</fullName>
    </recommendedName>
</protein>
<dbReference type="InterPro" id="IPR009091">
    <property type="entry name" value="RCC1/BLIP-II"/>
</dbReference>
<reference evidence="1 2" key="1">
    <citation type="submission" date="2016-06" db="EMBL/GenBank/DDBJ databases">
        <authorList>
            <consortium name="Pathogen Informatics"/>
        </authorList>
    </citation>
    <scope>NUCLEOTIDE SEQUENCE [LARGE SCALE GENOMIC DNA]</scope>
    <source>
        <strain evidence="1">PmlGA01</strain>
    </source>
</reference>
<sequence>IHTNYKTEIKIKGLDKMNNRWCENILYNSLIIEAIKKNMRNKKKNTENTSKEASVKCNEVDGKSVISSNFLNTNKYKDEDFFTLKTNSIYTSEHMFNFENLEVKNVVISVHKIYVPISSIFCGSNHVCAYSNGSIFMWGEQKLGQTSIPFENIYFDNFNKCEFSDSDSNNNCKTQKSENMELTQKNKTSELLSSSSSTSSESYYFNMIDKKKIENIKNKFNKNKVTICKKKFSFNIENPIQNNFNITNNDIFLNNRKLKLCSNFNSMNNIKRKKINNNLVLVPIQVCLFNLSYRVKKFENSNDKLTSSIECTETKEKHNVQKLMSLNYNLSNFQNYQGDDYNKNINRNSQKKIESENTNLKKKNYYIRIFDYLETFIKAEVVNIYMSLFRNDINIYTNIPNNGNINPYIYGMTFYDYNFYDEKYMNIQDYYSKTQNKKEFTDRSNKNLYHKNENYYNVREGLNKKLNDEKCTNIQDNDSLNEPKNVDLLNIDDPSKFVKLMKENEIINPQIYEYIEKEETVCINVKLIIFLFLFIKKKYMTIFLNNFLMVSNVSCGEANTVITCFKKSIYDKYYQYIMKNITCSGNYKHMENEKLKSKIKGTFPEYYFSSGSEESNLIYRNDIYDIKNYTSTIVNWGDKSFDEFKLINSTYSCSDTSRLYRIIEEILAHYMCIYVCGRDTNNNLCINNINQSVYTFARITNNFFYYNFNNFLFLYKYNYYLYYIYKNNVHINHNNDSSYIKNNPLTSFKNRFNLFTSNENTVNVTNPKTQGILPNQFIIIKKIVCSNTVTCLLDTRSNIYLAGDLKYYFPNYFRHIAYGSSPFVKINLNDTKTIKNISINQNNIFLIYDDNSIKILGYNNYIDFFKYNHPIFFTKKYSEKHSHNVVSIQNSDFLVKQVSIYCL</sequence>
<evidence type="ECO:0000313" key="2">
    <source>
        <dbReference type="Proteomes" id="UP000219799"/>
    </source>
</evidence>
<dbReference type="Gene3D" id="2.130.10.30">
    <property type="entry name" value="Regulator of chromosome condensation 1/beta-lactamase-inhibitor protein II"/>
    <property type="match status" value="1"/>
</dbReference>
<gene>
    <name evidence="1" type="primary">PmlGA01_070033800</name>
    <name evidence="1" type="ORF">PMLGA01_070033800</name>
</gene>
<organism evidence="1 2">
    <name type="scientific">Plasmodium malariae</name>
    <dbReference type="NCBI Taxonomy" id="5858"/>
    <lineage>
        <taxon>Eukaryota</taxon>
        <taxon>Sar</taxon>
        <taxon>Alveolata</taxon>
        <taxon>Apicomplexa</taxon>
        <taxon>Aconoidasida</taxon>
        <taxon>Haemosporida</taxon>
        <taxon>Plasmodiidae</taxon>
        <taxon>Plasmodium</taxon>
        <taxon>Plasmodium (Plasmodium)</taxon>
    </lineage>
</organism>
<dbReference type="AlphaFoldDB" id="A0A1C3KBY4"/>
<name>A0A1C3KBY4_PLAMA</name>